<evidence type="ECO:0000256" key="1">
    <source>
        <dbReference type="SAM" id="MobiDB-lite"/>
    </source>
</evidence>
<name>A0A167RKR4_CORFA</name>
<proteinExistence type="predicted"/>
<dbReference type="AlphaFoldDB" id="A0A167RKR4"/>
<feature type="region of interest" description="Disordered" evidence="1">
    <location>
        <begin position="24"/>
        <end position="144"/>
    </location>
</feature>
<accession>A0A167RKR4</accession>
<organism evidence="2 3">
    <name type="scientific">Cordyceps fumosorosea (strain ARSEF 2679)</name>
    <name type="common">Isaria fumosorosea</name>
    <dbReference type="NCBI Taxonomy" id="1081104"/>
    <lineage>
        <taxon>Eukaryota</taxon>
        <taxon>Fungi</taxon>
        <taxon>Dikarya</taxon>
        <taxon>Ascomycota</taxon>
        <taxon>Pezizomycotina</taxon>
        <taxon>Sordariomycetes</taxon>
        <taxon>Hypocreomycetidae</taxon>
        <taxon>Hypocreales</taxon>
        <taxon>Cordycipitaceae</taxon>
        <taxon>Cordyceps</taxon>
    </lineage>
</organism>
<reference evidence="2 3" key="1">
    <citation type="journal article" date="2016" name="Genome Biol. Evol.">
        <title>Divergent and convergent evolution of fungal pathogenicity.</title>
        <authorList>
            <person name="Shang Y."/>
            <person name="Xiao G."/>
            <person name="Zheng P."/>
            <person name="Cen K."/>
            <person name="Zhan S."/>
            <person name="Wang C."/>
        </authorList>
    </citation>
    <scope>NUCLEOTIDE SEQUENCE [LARGE SCALE GENOMIC DNA]</scope>
    <source>
        <strain evidence="2 3">ARSEF 2679</strain>
    </source>
</reference>
<protein>
    <submittedName>
        <fullName evidence="2">Uncharacterized protein</fullName>
    </submittedName>
</protein>
<evidence type="ECO:0000313" key="2">
    <source>
        <dbReference type="EMBL" id="OAA58690.1"/>
    </source>
</evidence>
<keyword evidence="3" id="KW-1185">Reference proteome</keyword>
<sequence>MMHASPQSRDELATLFPLILCPHSNHKRSQNHHPPPLEIHQVQQSLPKSPVEPPPPPRRSTRHSRCTSPELIFSPAFCGGGGQGAQHRGPEAESTPRTTASTTSSWSPDLQRRQSWSAQDRKHELHMAAVDDVRTGPGFSERSA</sequence>
<dbReference type="EMBL" id="AZHB01000017">
    <property type="protein sequence ID" value="OAA58690.1"/>
    <property type="molecule type" value="Genomic_DNA"/>
</dbReference>
<evidence type="ECO:0000313" key="3">
    <source>
        <dbReference type="Proteomes" id="UP000076744"/>
    </source>
</evidence>
<comment type="caution">
    <text evidence="2">The sequence shown here is derived from an EMBL/GenBank/DDBJ whole genome shotgun (WGS) entry which is preliminary data.</text>
</comment>
<feature type="compositionally biased region" description="Low complexity" evidence="1">
    <location>
        <begin position="95"/>
        <end position="107"/>
    </location>
</feature>
<dbReference type="GeneID" id="30022765"/>
<gene>
    <name evidence="2" type="ORF">ISF_06473</name>
</gene>
<feature type="compositionally biased region" description="Basic and acidic residues" evidence="1">
    <location>
        <begin position="119"/>
        <end position="134"/>
    </location>
</feature>
<dbReference type="Proteomes" id="UP000076744">
    <property type="component" value="Unassembled WGS sequence"/>
</dbReference>
<dbReference type="RefSeq" id="XP_018702565.1">
    <property type="nucleotide sequence ID" value="XM_018850077.1"/>
</dbReference>
<dbReference type="OrthoDB" id="5425892at2759"/>